<sequence length="468" mass="52014">MQTSNIFETLCANYSHHPNYTMSKITKPKSALKGSKSDKKQVKMAAEAAEKIVAEKPVEETPADLSKTIVSTSSSTSSVDPAFRIVTGSYEHNLFCVSLLLGTSPVFSPIFHFTPHIQSIKCLATSGRYLVSGSADENIRIYDLQKRKELGTLTHHSGTITALEFYKRKWLLTAGEDGKIFVLRTKDWEVLAELKGHARAAVGKAKVGVVDISVHPTGRLALSVGQDRKLILWNLMTAKKASVMACYPDVLKVAWNLAGDRYAVTYTTSISFFSPETGKLIGAIRSPKDGLYHSEYVSIDGKEYFAFSNSRGVIRFVDTNEFEGKTNDTKNEFKTEDEDIDTISFKVQPHATRVKDFSFLIPDNVPEADRHVYMTSVSTDSKLVITDMNTRETVGAYNTGDRLNCCVMVQEDVEMEIKKALPIPESDHDMSASESEVEMPQPSKKQQKKAAKAARKNKKVKVTIEKDN</sequence>
<evidence type="ECO:0000256" key="1">
    <source>
        <dbReference type="PROSITE-ProRule" id="PRU00221"/>
    </source>
</evidence>
<dbReference type="PANTHER" id="PTHR44675">
    <property type="entry name" value="PAK1 INTERACTING PROTEIN 1"/>
    <property type="match status" value="1"/>
</dbReference>
<reference evidence="3 4" key="1">
    <citation type="journal article" date="2016" name="PLoS ONE">
        <title>Sequence Assembly of Yarrowia lipolytica Strain W29/CLIB89 Shows Transposable Element Diversity.</title>
        <authorList>
            <person name="Magnan C."/>
            <person name="Yu J."/>
            <person name="Chang I."/>
            <person name="Jahn E."/>
            <person name="Kanomata Y."/>
            <person name="Wu J."/>
            <person name="Zeller M."/>
            <person name="Oakes M."/>
            <person name="Baldi P."/>
            <person name="Sandmeyer S."/>
        </authorList>
    </citation>
    <scope>NUCLEOTIDE SEQUENCE [LARGE SCALE GENOMIC DNA]</scope>
    <source>
        <strain evidence="4">CLIB89(W29)</strain>
    </source>
</reference>
<evidence type="ECO:0000313" key="4">
    <source>
        <dbReference type="Proteomes" id="UP000182444"/>
    </source>
</evidence>
<feature type="region of interest" description="Disordered" evidence="2">
    <location>
        <begin position="421"/>
        <end position="468"/>
    </location>
</feature>
<dbReference type="AlphaFoldDB" id="A0A1D8NN71"/>
<dbReference type="InterPro" id="IPR051959">
    <property type="entry name" value="PAK1-Kinase_Regulator"/>
</dbReference>
<dbReference type="KEGG" id="yli:2908045"/>
<dbReference type="SUPFAM" id="SSF50978">
    <property type="entry name" value="WD40 repeat-like"/>
    <property type="match status" value="1"/>
</dbReference>
<evidence type="ECO:0000313" key="3">
    <source>
        <dbReference type="EMBL" id="AOW07086.1"/>
    </source>
</evidence>
<dbReference type="VEuPathDB" id="FungiDB:YALI0_F12661g"/>
<name>A0A1D8NN71_YARLL</name>
<gene>
    <name evidence="3" type="ORF">YALI1_F17004g</name>
</gene>
<dbReference type="InterPro" id="IPR015943">
    <property type="entry name" value="WD40/YVTN_repeat-like_dom_sf"/>
</dbReference>
<dbReference type="Proteomes" id="UP000182444">
    <property type="component" value="Chromosome 1F"/>
</dbReference>
<proteinExistence type="predicted"/>
<feature type="compositionally biased region" description="Basic and acidic residues" evidence="2">
    <location>
        <begin position="421"/>
        <end position="431"/>
    </location>
</feature>
<dbReference type="EMBL" id="CP017558">
    <property type="protein sequence ID" value="AOW07086.1"/>
    <property type="molecule type" value="Genomic_DNA"/>
</dbReference>
<feature type="compositionally biased region" description="Basic residues" evidence="2">
    <location>
        <begin position="445"/>
        <end position="461"/>
    </location>
</feature>
<dbReference type="InterPro" id="IPR001680">
    <property type="entry name" value="WD40_rpt"/>
</dbReference>
<feature type="repeat" description="WD" evidence="1">
    <location>
        <begin position="113"/>
        <end position="152"/>
    </location>
</feature>
<dbReference type="PANTHER" id="PTHR44675:SF1">
    <property type="entry name" value="P21-ACTIVATED PROTEIN KINASE-INTERACTING PROTEIN 1"/>
    <property type="match status" value="1"/>
</dbReference>
<evidence type="ECO:0000256" key="2">
    <source>
        <dbReference type="SAM" id="MobiDB-lite"/>
    </source>
</evidence>
<dbReference type="InterPro" id="IPR036322">
    <property type="entry name" value="WD40_repeat_dom_sf"/>
</dbReference>
<dbReference type="Pfam" id="PF00400">
    <property type="entry name" value="WD40"/>
    <property type="match status" value="3"/>
</dbReference>
<dbReference type="GeneID" id="2908045"/>
<accession>A0A1D8NN71</accession>
<feature type="repeat" description="WD" evidence="1">
    <location>
        <begin position="209"/>
        <end position="243"/>
    </location>
</feature>
<dbReference type="eggNOG" id="KOG0294">
    <property type="taxonomic scope" value="Eukaryota"/>
</dbReference>
<dbReference type="PROSITE" id="PS50082">
    <property type="entry name" value="WD_REPEATS_2"/>
    <property type="match status" value="2"/>
</dbReference>
<organism evidence="3 4">
    <name type="scientific">Yarrowia lipolytica</name>
    <name type="common">Candida lipolytica</name>
    <dbReference type="NCBI Taxonomy" id="4952"/>
    <lineage>
        <taxon>Eukaryota</taxon>
        <taxon>Fungi</taxon>
        <taxon>Dikarya</taxon>
        <taxon>Ascomycota</taxon>
        <taxon>Saccharomycotina</taxon>
        <taxon>Dipodascomycetes</taxon>
        <taxon>Dipodascales</taxon>
        <taxon>Dipodascales incertae sedis</taxon>
        <taxon>Yarrowia</taxon>
    </lineage>
</organism>
<dbReference type="Gene3D" id="2.130.10.10">
    <property type="entry name" value="YVTN repeat-like/Quinoprotein amine dehydrogenase"/>
    <property type="match status" value="1"/>
</dbReference>
<protein>
    <submittedName>
        <fullName evidence="3">Uncharacterized protein</fullName>
    </submittedName>
</protein>
<keyword evidence="1" id="KW-0853">WD repeat</keyword>
<dbReference type="SMART" id="SM00320">
    <property type="entry name" value="WD40"/>
    <property type="match status" value="3"/>
</dbReference>
<dbReference type="RefSeq" id="XP_505338.2">
    <property type="nucleotide sequence ID" value="XM_505338.3"/>
</dbReference>
<dbReference type="VEuPathDB" id="FungiDB:YALI1_F17004g"/>